<proteinExistence type="inferred from homology"/>
<name>A0AAV6XR26_9LAMI</name>
<dbReference type="GO" id="GO:0004190">
    <property type="term" value="F:aspartic-type endopeptidase activity"/>
    <property type="evidence" value="ECO:0007669"/>
    <property type="project" value="UniProtKB-KW"/>
</dbReference>
<comment type="catalytic activity">
    <reaction evidence="8">
        <text>Similar to pepsin, but also cleaves on either side of Asp and at Lys-|-Arg.</text>
        <dbReference type="EC" id="3.4.23.12"/>
    </reaction>
</comment>
<reference evidence="15" key="1">
    <citation type="submission" date="2019-10" db="EMBL/GenBank/DDBJ databases">
        <authorList>
            <person name="Zhang R."/>
            <person name="Pan Y."/>
            <person name="Wang J."/>
            <person name="Ma R."/>
            <person name="Yu S."/>
        </authorList>
    </citation>
    <scope>NUCLEOTIDE SEQUENCE</scope>
    <source>
        <strain evidence="15">LA-IB0</strain>
        <tissue evidence="15">Leaf</tissue>
    </source>
</reference>
<feature type="signal peptide" evidence="13">
    <location>
        <begin position="1"/>
        <end position="19"/>
    </location>
</feature>
<gene>
    <name evidence="15" type="ORF">BUALT_Bualt04G0058600</name>
</gene>
<dbReference type="InterPro" id="IPR051708">
    <property type="entry name" value="Plant_Aspart_Prot_A1"/>
</dbReference>
<evidence type="ECO:0000256" key="13">
    <source>
        <dbReference type="SAM" id="SignalP"/>
    </source>
</evidence>
<dbReference type="InterPro" id="IPR032799">
    <property type="entry name" value="TAXi_C"/>
</dbReference>
<dbReference type="PANTHER" id="PTHR47967">
    <property type="entry name" value="OS07G0603500 PROTEIN-RELATED"/>
    <property type="match status" value="1"/>
</dbReference>
<dbReference type="PANTHER" id="PTHR47967:SF23">
    <property type="entry name" value="OS04G0448300 PROTEIN"/>
    <property type="match status" value="1"/>
</dbReference>
<keyword evidence="3 13" id="KW-0732">Signal</keyword>
<dbReference type="Proteomes" id="UP000826271">
    <property type="component" value="Unassembled WGS sequence"/>
</dbReference>
<dbReference type="Pfam" id="PF14543">
    <property type="entry name" value="TAXi_N"/>
    <property type="match status" value="1"/>
</dbReference>
<evidence type="ECO:0000256" key="1">
    <source>
        <dbReference type="ARBA" id="ARBA00007447"/>
    </source>
</evidence>
<comment type="caution">
    <text evidence="15">The sequence shown here is derived from an EMBL/GenBank/DDBJ whole genome shotgun (WGS) entry which is preliminary data.</text>
</comment>
<evidence type="ECO:0000313" key="15">
    <source>
        <dbReference type="EMBL" id="KAG8383870.1"/>
    </source>
</evidence>
<evidence type="ECO:0000256" key="9">
    <source>
        <dbReference type="ARBA" id="ARBA00053221"/>
    </source>
</evidence>
<keyword evidence="5 12" id="KW-0378">Hydrolase</keyword>
<dbReference type="InterPro" id="IPR001461">
    <property type="entry name" value="Aspartic_peptidase_A1"/>
</dbReference>
<dbReference type="FunFam" id="2.40.70.10:FF:000033">
    <property type="entry name" value="Aspartyl protease family protein"/>
    <property type="match status" value="1"/>
</dbReference>
<comment type="function">
    <text evidence="9">Extracellular proteinase found in the pitcher fluid of carnivorous plants. Digest prey for nitrogen uptake.</text>
</comment>
<evidence type="ECO:0000259" key="14">
    <source>
        <dbReference type="PROSITE" id="PS51767"/>
    </source>
</evidence>
<evidence type="ECO:0000256" key="6">
    <source>
        <dbReference type="ARBA" id="ARBA00023145"/>
    </source>
</evidence>
<sequence length="427" mass="46690">MASILVLTLVVLLVSPTVCTSLYHSNPKAGFQLTLKRVDSDGNLTKFELLRGAMKRGRKRMDRLHELTHAASNVSINAPIHAGEGEFLMDLSIGTPPVPFSAILDTGSDLTWIQCKPCQLCFDQPTPIFDPKKSSSFSKLPCSSDLCKALPLLSCNDGKCEYLYVYGDYSTTKGVMGIETFTFENVSVPRIGFGCGFDNEGGGFQGAGLVGLGRGQLSLVSQLNSPKFSYCLMPFGSNKTSILLMGSRASHVNTTSIKLTTPLIKIPPTPFYLVSLKGITVGETLLPINNSNFELNKKHGYPNMIVDSGTTFTMLEESAFNLVKEEFTNQIKLPVSEGEFELCLTLPPDGGHFKVPKLIFNFEGADLELPAENYFITDLNSGMGCLAMEYSNIGISIFGNIQQQNYLMLYDLVKETLSFAPTQCDHL</sequence>
<dbReference type="FunFam" id="2.40.70.10:FF:000016">
    <property type="entry name" value="Probable aspartic protease At2g35615"/>
    <property type="match status" value="1"/>
</dbReference>
<feature type="active site" evidence="11">
    <location>
        <position position="307"/>
    </location>
</feature>
<evidence type="ECO:0000256" key="10">
    <source>
        <dbReference type="ARBA" id="ARBA00067063"/>
    </source>
</evidence>
<dbReference type="InterPro" id="IPR033121">
    <property type="entry name" value="PEPTIDASE_A1"/>
</dbReference>
<dbReference type="InterPro" id="IPR032861">
    <property type="entry name" value="TAXi_N"/>
</dbReference>
<dbReference type="AlphaFoldDB" id="A0AAV6XR26"/>
<dbReference type="InterPro" id="IPR021109">
    <property type="entry name" value="Peptidase_aspartic_dom_sf"/>
</dbReference>
<evidence type="ECO:0000313" key="16">
    <source>
        <dbReference type="Proteomes" id="UP000826271"/>
    </source>
</evidence>
<feature type="active site" evidence="11">
    <location>
        <position position="105"/>
    </location>
</feature>
<evidence type="ECO:0000256" key="4">
    <source>
        <dbReference type="ARBA" id="ARBA00022750"/>
    </source>
</evidence>
<evidence type="ECO:0000256" key="12">
    <source>
        <dbReference type="RuleBase" id="RU000454"/>
    </source>
</evidence>
<evidence type="ECO:0000256" key="7">
    <source>
        <dbReference type="ARBA" id="ARBA00023180"/>
    </source>
</evidence>
<keyword evidence="2 12" id="KW-0645">Protease</keyword>
<dbReference type="EC" id="3.4.23.12" evidence="10"/>
<dbReference type="SUPFAM" id="SSF50630">
    <property type="entry name" value="Acid proteases"/>
    <property type="match status" value="1"/>
</dbReference>
<dbReference type="Pfam" id="PF14541">
    <property type="entry name" value="TAXi_C"/>
    <property type="match status" value="1"/>
</dbReference>
<protein>
    <recommendedName>
        <fullName evidence="10">nepenthesin</fullName>
        <ecNumber evidence="10">3.4.23.12</ecNumber>
    </recommendedName>
</protein>
<feature type="domain" description="Peptidase A1" evidence="14">
    <location>
        <begin position="87"/>
        <end position="420"/>
    </location>
</feature>
<evidence type="ECO:0000256" key="3">
    <source>
        <dbReference type="ARBA" id="ARBA00022729"/>
    </source>
</evidence>
<dbReference type="Gene3D" id="2.40.70.10">
    <property type="entry name" value="Acid Proteases"/>
    <property type="match status" value="2"/>
</dbReference>
<comment type="similarity">
    <text evidence="1 12">Belongs to the peptidase A1 family.</text>
</comment>
<dbReference type="GO" id="GO:0005576">
    <property type="term" value="C:extracellular region"/>
    <property type="evidence" value="ECO:0007669"/>
    <property type="project" value="TreeGrafter"/>
</dbReference>
<dbReference type="EMBL" id="WHWC01000004">
    <property type="protein sequence ID" value="KAG8383870.1"/>
    <property type="molecule type" value="Genomic_DNA"/>
</dbReference>
<evidence type="ECO:0000256" key="5">
    <source>
        <dbReference type="ARBA" id="ARBA00022801"/>
    </source>
</evidence>
<dbReference type="CDD" id="cd05476">
    <property type="entry name" value="pepsin_A_like_plant"/>
    <property type="match status" value="1"/>
</dbReference>
<evidence type="ECO:0000256" key="11">
    <source>
        <dbReference type="PIRSR" id="PIRSR601461-1"/>
    </source>
</evidence>
<organism evidence="15 16">
    <name type="scientific">Buddleja alternifolia</name>
    <dbReference type="NCBI Taxonomy" id="168488"/>
    <lineage>
        <taxon>Eukaryota</taxon>
        <taxon>Viridiplantae</taxon>
        <taxon>Streptophyta</taxon>
        <taxon>Embryophyta</taxon>
        <taxon>Tracheophyta</taxon>
        <taxon>Spermatophyta</taxon>
        <taxon>Magnoliopsida</taxon>
        <taxon>eudicotyledons</taxon>
        <taxon>Gunneridae</taxon>
        <taxon>Pentapetalae</taxon>
        <taxon>asterids</taxon>
        <taxon>lamiids</taxon>
        <taxon>Lamiales</taxon>
        <taxon>Scrophulariaceae</taxon>
        <taxon>Buddlejeae</taxon>
        <taxon>Buddleja</taxon>
    </lineage>
</organism>
<keyword evidence="6" id="KW-0865">Zymogen</keyword>
<dbReference type="PRINTS" id="PR00792">
    <property type="entry name" value="PEPSIN"/>
</dbReference>
<dbReference type="InterPro" id="IPR034161">
    <property type="entry name" value="Pepsin-like_plant"/>
</dbReference>
<keyword evidence="4 12" id="KW-0064">Aspartyl protease</keyword>
<evidence type="ECO:0000256" key="8">
    <source>
        <dbReference type="ARBA" id="ARBA00051299"/>
    </source>
</evidence>
<dbReference type="InterPro" id="IPR001969">
    <property type="entry name" value="Aspartic_peptidase_AS"/>
</dbReference>
<accession>A0AAV6XR26</accession>
<evidence type="ECO:0000256" key="2">
    <source>
        <dbReference type="ARBA" id="ARBA00022670"/>
    </source>
</evidence>
<feature type="chain" id="PRO_5043439978" description="nepenthesin" evidence="13">
    <location>
        <begin position="20"/>
        <end position="427"/>
    </location>
</feature>
<keyword evidence="7" id="KW-0325">Glycoprotein</keyword>
<keyword evidence="16" id="KW-1185">Reference proteome</keyword>
<dbReference type="PROSITE" id="PS00141">
    <property type="entry name" value="ASP_PROTEASE"/>
    <property type="match status" value="1"/>
</dbReference>
<dbReference type="GO" id="GO:0006508">
    <property type="term" value="P:proteolysis"/>
    <property type="evidence" value="ECO:0007669"/>
    <property type="project" value="UniProtKB-KW"/>
</dbReference>
<dbReference type="PROSITE" id="PS51767">
    <property type="entry name" value="PEPTIDASE_A1"/>
    <property type="match status" value="1"/>
</dbReference>